<evidence type="ECO:0000313" key="5">
    <source>
        <dbReference type="EMBL" id="MFC5986425.1"/>
    </source>
</evidence>
<evidence type="ECO:0000256" key="2">
    <source>
        <dbReference type="ARBA" id="ARBA00023125"/>
    </source>
</evidence>
<keyword evidence="6" id="KW-1185">Reference proteome</keyword>
<protein>
    <submittedName>
        <fullName evidence="5">GyrI-like domain-containing protein</fullName>
    </submittedName>
</protein>
<dbReference type="InterPro" id="IPR009057">
    <property type="entry name" value="Homeodomain-like_sf"/>
</dbReference>
<keyword evidence="3" id="KW-0804">Transcription</keyword>
<dbReference type="PANTHER" id="PTHR40055">
    <property type="entry name" value="TRANSCRIPTIONAL REGULATOR YGIV-RELATED"/>
    <property type="match status" value="1"/>
</dbReference>
<dbReference type="SUPFAM" id="SSF55136">
    <property type="entry name" value="Probable bacterial effector-binding domain"/>
    <property type="match status" value="1"/>
</dbReference>
<dbReference type="Gene3D" id="3.20.80.10">
    <property type="entry name" value="Regulatory factor, effector binding domain"/>
    <property type="match status" value="1"/>
</dbReference>
<dbReference type="PROSITE" id="PS00041">
    <property type="entry name" value="HTH_ARAC_FAMILY_1"/>
    <property type="match status" value="1"/>
</dbReference>
<dbReference type="InterPro" id="IPR018060">
    <property type="entry name" value="HTH_AraC"/>
</dbReference>
<sequence length="305" mass="35665">MDRYIHSIRQVQDYIERHYAEKITLDQLADISKFSKYHFSRIFTSSVGTTPLAYITQQRLKKSLSFLMDTDMTILEISTLCGFESISNYNTAFKKYFEKTPSKVRKSLQKERNISLFLSNNEAERSGQTSYDGRENNFLRRIWQMNIQIRELPDYEVAYVRHVGSYLETYHAWGQLGTWAAKNNLFPPSHYYIGISLDDPATTEEYACRYDACITIPSDFKKTENEEVRFQSLPGGLYALYSFYDAIDKFAIAYQVIYGQWLPSSEYDPDDRYSLEFCMNNPTEDPEGKAKVDLYVPIRKRAEVV</sequence>
<evidence type="ECO:0000259" key="4">
    <source>
        <dbReference type="PROSITE" id="PS01124"/>
    </source>
</evidence>
<dbReference type="SMART" id="SM00342">
    <property type="entry name" value="HTH_ARAC"/>
    <property type="match status" value="1"/>
</dbReference>
<dbReference type="InterPro" id="IPR011256">
    <property type="entry name" value="Reg_factor_effector_dom_sf"/>
</dbReference>
<proteinExistence type="predicted"/>
<dbReference type="PROSITE" id="PS01124">
    <property type="entry name" value="HTH_ARAC_FAMILY_2"/>
    <property type="match status" value="1"/>
</dbReference>
<comment type="caution">
    <text evidence="5">The sequence shown here is derived from an EMBL/GenBank/DDBJ whole genome shotgun (WGS) entry which is preliminary data.</text>
</comment>
<dbReference type="SMART" id="SM00871">
    <property type="entry name" value="AraC_E_bind"/>
    <property type="match status" value="1"/>
</dbReference>
<dbReference type="InterPro" id="IPR018062">
    <property type="entry name" value="HTH_AraC-typ_CS"/>
</dbReference>
<accession>A0ABW1IN17</accession>
<organism evidence="5 6">
    <name type="scientific">Marinicrinis lubricantis</name>
    <dbReference type="NCBI Taxonomy" id="2086470"/>
    <lineage>
        <taxon>Bacteria</taxon>
        <taxon>Bacillati</taxon>
        <taxon>Bacillota</taxon>
        <taxon>Bacilli</taxon>
        <taxon>Bacillales</taxon>
        <taxon>Paenibacillaceae</taxon>
    </lineage>
</organism>
<dbReference type="Gene3D" id="1.10.10.60">
    <property type="entry name" value="Homeodomain-like"/>
    <property type="match status" value="2"/>
</dbReference>
<evidence type="ECO:0000256" key="1">
    <source>
        <dbReference type="ARBA" id="ARBA00023015"/>
    </source>
</evidence>
<dbReference type="InterPro" id="IPR010499">
    <property type="entry name" value="AraC_E-bd"/>
</dbReference>
<dbReference type="EMBL" id="JBHSQV010000091">
    <property type="protein sequence ID" value="MFC5986425.1"/>
    <property type="molecule type" value="Genomic_DNA"/>
</dbReference>
<dbReference type="Pfam" id="PF06445">
    <property type="entry name" value="GyrI-like"/>
    <property type="match status" value="1"/>
</dbReference>
<dbReference type="InterPro" id="IPR050908">
    <property type="entry name" value="SmbC-like"/>
</dbReference>
<keyword evidence="1" id="KW-0805">Transcription regulation</keyword>
<dbReference type="Proteomes" id="UP001596250">
    <property type="component" value="Unassembled WGS sequence"/>
</dbReference>
<reference evidence="6" key="1">
    <citation type="journal article" date="2019" name="Int. J. Syst. Evol. Microbiol.">
        <title>The Global Catalogue of Microorganisms (GCM) 10K type strain sequencing project: providing services to taxonomists for standard genome sequencing and annotation.</title>
        <authorList>
            <consortium name="The Broad Institute Genomics Platform"/>
            <consortium name="The Broad Institute Genome Sequencing Center for Infectious Disease"/>
            <person name="Wu L."/>
            <person name="Ma J."/>
        </authorList>
    </citation>
    <scope>NUCLEOTIDE SEQUENCE [LARGE SCALE GENOMIC DNA]</scope>
    <source>
        <strain evidence="6">CCM 8749</strain>
    </source>
</reference>
<dbReference type="Pfam" id="PF12833">
    <property type="entry name" value="HTH_18"/>
    <property type="match status" value="1"/>
</dbReference>
<feature type="domain" description="HTH araC/xylS-type" evidence="4">
    <location>
        <begin position="9"/>
        <end position="107"/>
    </location>
</feature>
<gene>
    <name evidence="5" type="ORF">ACFPXP_08265</name>
</gene>
<dbReference type="PANTHER" id="PTHR40055:SF1">
    <property type="entry name" value="TRANSCRIPTIONAL REGULATOR YGIV-RELATED"/>
    <property type="match status" value="1"/>
</dbReference>
<keyword evidence="2" id="KW-0238">DNA-binding</keyword>
<dbReference type="RefSeq" id="WP_379893760.1">
    <property type="nucleotide sequence ID" value="NZ_CBCSCT010000119.1"/>
</dbReference>
<name>A0ABW1IN17_9BACL</name>
<dbReference type="SUPFAM" id="SSF46689">
    <property type="entry name" value="Homeodomain-like"/>
    <property type="match status" value="2"/>
</dbReference>
<evidence type="ECO:0000256" key="3">
    <source>
        <dbReference type="ARBA" id="ARBA00023163"/>
    </source>
</evidence>
<dbReference type="InterPro" id="IPR029442">
    <property type="entry name" value="GyrI-like"/>
</dbReference>
<evidence type="ECO:0000313" key="6">
    <source>
        <dbReference type="Proteomes" id="UP001596250"/>
    </source>
</evidence>